<evidence type="ECO:0000256" key="4">
    <source>
        <dbReference type="ARBA" id="ARBA00022989"/>
    </source>
</evidence>
<dbReference type="GO" id="GO:0034220">
    <property type="term" value="P:monoatomic ion transmembrane transport"/>
    <property type="evidence" value="ECO:0007669"/>
    <property type="project" value="UniProtKB-KW"/>
</dbReference>
<feature type="transmembrane region" description="Helical" evidence="10">
    <location>
        <begin position="37"/>
        <end position="57"/>
    </location>
</feature>
<feature type="transmembrane region" description="Helical" evidence="10">
    <location>
        <begin position="63"/>
        <end position="83"/>
    </location>
</feature>
<evidence type="ECO:0000256" key="3">
    <source>
        <dbReference type="ARBA" id="ARBA00022692"/>
    </source>
</evidence>
<keyword evidence="6" id="KW-0813">Transport</keyword>
<keyword evidence="12" id="KW-1185">Reference proteome</keyword>
<dbReference type="OrthoDB" id="9815830at2"/>
<comment type="subcellular location">
    <subcellularLocation>
        <location evidence="1">Cell membrane</location>
        <topology evidence="1">Multi-pass membrane protein</topology>
    </subcellularLocation>
</comment>
<evidence type="ECO:0000256" key="1">
    <source>
        <dbReference type="ARBA" id="ARBA00004651"/>
    </source>
</evidence>
<dbReference type="GO" id="GO:0005886">
    <property type="term" value="C:plasma membrane"/>
    <property type="evidence" value="ECO:0007669"/>
    <property type="project" value="UniProtKB-SubCell"/>
</dbReference>
<gene>
    <name evidence="11" type="ORF">GA0061074_103111</name>
</gene>
<keyword evidence="6" id="KW-0406">Ion transport</keyword>
<evidence type="ECO:0000256" key="9">
    <source>
        <dbReference type="ARBA" id="ARBA00049940"/>
    </source>
</evidence>
<evidence type="ECO:0000313" key="11">
    <source>
        <dbReference type="EMBL" id="SCB88258.1"/>
    </source>
</evidence>
<evidence type="ECO:0000256" key="2">
    <source>
        <dbReference type="ARBA" id="ARBA00022475"/>
    </source>
</evidence>
<proteinExistence type="inferred from homology"/>
<comment type="similarity">
    <text evidence="7 10">Belongs to the fluoride channel Fluc/FEX (TC 1.A.43) family.</text>
</comment>
<dbReference type="RefSeq" id="WP_092461975.1">
    <property type="nucleotide sequence ID" value="NZ_BJEE01000004.1"/>
</dbReference>
<sequence>MAEIILTGIGAVIGSLIRFGLLTVAPRWFGNLSELMVVVINLLAAFFMGMTLVMVAPEWLHTFLAPGILGGLSTFSAPIVDIADAIQKHTGDKRLLLVKTLLTFVGGLVVLWFGTCVGTWLL</sequence>
<name>A0A1C4A0W4_9LACO</name>
<dbReference type="Pfam" id="PF02537">
    <property type="entry name" value="CRCB"/>
    <property type="match status" value="1"/>
</dbReference>
<accession>A0A1C4A0W4</accession>
<dbReference type="STRING" id="1505725.GA0061074_103111"/>
<feature type="transmembrane region" description="Helical" evidence="10">
    <location>
        <begin position="95"/>
        <end position="121"/>
    </location>
</feature>
<evidence type="ECO:0000256" key="7">
    <source>
        <dbReference type="ARBA" id="ARBA00035120"/>
    </source>
</evidence>
<keyword evidence="4 10" id="KW-1133">Transmembrane helix</keyword>
<dbReference type="EMBL" id="FMAO01000003">
    <property type="protein sequence ID" value="SCB88258.1"/>
    <property type="molecule type" value="Genomic_DNA"/>
</dbReference>
<reference evidence="12" key="1">
    <citation type="submission" date="2016-08" db="EMBL/GenBank/DDBJ databases">
        <authorList>
            <person name="Varghese N."/>
            <person name="Submissions Spin"/>
        </authorList>
    </citation>
    <scope>NUCLEOTIDE SEQUENCE [LARGE SCALE GENOMIC DNA]</scope>
    <source>
        <strain evidence="12">R-53094</strain>
    </source>
</reference>
<comment type="function">
    <text evidence="9">Fluoride-specific ion channel. Important for reducing fluoride concentration in the cell, thus reducing its toxicity.</text>
</comment>
<keyword evidence="5 10" id="KW-0472">Membrane</keyword>
<dbReference type="InterPro" id="IPR003691">
    <property type="entry name" value="FluC"/>
</dbReference>
<dbReference type="AlphaFoldDB" id="A0A1C4A0W4"/>
<evidence type="ECO:0000256" key="10">
    <source>
        <dbReference type="RuleBase" id="RU004340"/>
    </source>
</evidence>
<keyword evidence="6" id="KW-0407">Ion channel</keyword>
<comment type="catalytic activity">
    <reaction evidence="8">
        <text>fluoride(in) = fluoride(out)</text>
        <dbReference type="Rhea" id="RHEA:76159"/>
        <dbReference type="ChEBI" id="CHEBI:17051"/>
    </reaction>
    <physiologicalReaction direction="left-to-right" evidence="8">
        <dbReference type="Rhea" id="RHEA:76160"/>
    </physiologicalReaction>
</comment>
<organism evidence="11 12">
    <name type="scientific">Weissella bombi</name>
    <dbReference type="NCBI Taxonomy" id="1505725"/>
    <lineage>
        <taxon>Bacteria</taxon>
        <taxon>Bacillati</taxon>
        <taxon>Bacillota</taxon>
        <taxon>Bacilli</taxon>
        <taxon>Lactobacillales</taxon>
        <taxon>Lactobacillaceae</taxon>
        <taxon>Weissella</taxon>
    </lineage>
</organism>
<feature type="transmembrane region" description="Helical" evidence="10">
    <location>
        <begin position="6"/>
        <end position="25"/>
    </location>
</feature>
<evidence type="ECO:0000313" key="12">
    <source>
        <dbReference type="Proteomes" id="UP000199268"/>
    </source>
</evidence>
<evidence type="ECO:0000256" key="5">
    <source>
        <dbReference type="ARBA" id="ARBA00023136"/>
    </source>
</evidence>
<dbReference type="Proteomes" id="UP000199268">
    <property type="component" value="Unassembled WGS sequence"/>
</dbReference>
<evidence type="ECO:0000256" key="6">
    <source>
        <dbReference type="ARBA" id="ARBA00023303"/>
    </source>
</evidence>
<evidence type="ECO:0000256" key="8">
    <source>
        <dbReference type="ARBA" id="ARBA00035585"/>
    </source>
</evidence>
<keyword evidence="3 10" id="KW-0812">Transmembrane</keyword>
<keyword evidence="2 10" id="KW-1003">Cell membrane</keyword>
<protein>
    <recommendedName>
        <fullName evidence="10">Fluoride-specific ion channel</fullName>
    </recommendedName>
</protein>